<dbReference type="InterPro" id="IPR036291">
    <property type="entry name" value="NAD(P)-bd_dom_sf"/>
</dbReference>
<dbReference type="GO" id="GO:0000166">
    <property type="term" value="F:nucleotide binding"/>
    <property type="evidence" value="ECO:0007669"/>
    <property type="project" value="InterPro"/>
</dbReference>
<comment type="similarity">
    <text evidence="1">Belongs to the Gfo/Idh/MocA family.</text>
</comment>
<dbReference type="PANTHER" id="PTHR43708">
    <property type="entry name" value="CONSERVED EXPRESSED OXIDOREDUCTASE (EUROFUNG)"/>
    <property type="match status" value="1"/>
</dbReference>
<name>A0A933L5S3_9HYPH</name>
<dbReference type="EMBL" id="JACRAF010000057">
    <property type="protein sequence ID" value="MBI4923493.1"/>
    <property type="molecule type" value="Genomic_DNA"/>
</dbReference>
<keyword evidence="2" id="KW-0560">Oxidoreductase</keyword>
<evidence type="ECO:0000313" key="5">
    <source>
        <dbReference type="Proteomes" id="UP000782610"/>
    </source>
</evidence>
<reference evidence="4" key="1">
    <citation type="submission" date="2020-07" db="EMBL/GenBank/DDBJ databases">
        <title>Huge and variable diversity of episymbiotic CPR bacteria and DPANN archaea in groundwater ecosystems.</title>
        <authorList>
            <person name="He C.Y."/>
            <person name="Keren R."/>
            <person name="Whittaker M."/>
            <person name="Farag I.F."/>
            <person name="Doudna J."/>
            <person name="Cate J.H.D."/>
            <person name="Banfield J.F."/>
        </authorList>
    </citation>
    <scope>NUCLEOTIDE SEQUENCE</scope>
    <source>
        <strain evidence="4">NC_groundwater_1586_Pr3_B-0.1um_66_15</strain>
    </source>
</reference>
<dbReference type="InterPro" id="IPR051317">
    <property type="entry name" value="Gfo/Idh/MocA_oxidoreduct"/>
</dbReference>
<proteinExistence type="inferred from homology"/>
<organism evidence="4 5">
    <name type="scientific">Devosia nanyangense</name>
    <dbReference type="NCBI Taxonomy" id="1228055"/>
    <lineage>
        <taxon>Bacteria</taxon>
        <taxon>Pseudomonadati</taxon>
        <taxon>Pseudomonadota</taxon>
        <taxon>Alphaproteobacteria</taxon>
        <taxon>Hyphomicrobiales</taxon>
        <taxon>Devosiaceae</taxon>
        <taxon>Devosia</taxon>
    </lineage>
</organism>
<evidence type="ECO:0000313" key="4">
    <source>
        <dbReference type="EMBL" id="MBI4923493.1"/>
    </source>
</evidence>
<dbReference type="SUPFAM" id="SSF51735">
    <property type="entry name" value="NAD(P)-binding Rossmann-fold domains"/>
    <property type="match status" value="1"/>
</dbReference>
<dbReference type="Proteomes" id="UP000782610">
    <property type="component" value="Unassembled WGS sequence"/>
</dbReference>
<dbReference type="AlphaFoldDB" id="A0A933L5S3"/>
<evidence type="ECO:0000259" key="3">
    <source>
        <dbReference type="Pfam" id="PF01408"/>
    </source>
</evidence>
<accession>A0A933L5S3</accession>
<dbReference type="Pfam" id="PF01408">
    <property type="entry name" value="GFO_IDH_MocA"/>
    <property type="match status" value="1"/>
</dbReference>
<sequence>MTIRIGLAGLDSSHAEDFLRHFNTEARHPGMRVVALWGDDPVRRDALCASAPGLQAAATLQQLTGMVDAVIVGDRHGDLHRPHALAAIEAGLPVFVDKPLAGSVADAEAIVAAAEDAGVPLLSGSALRWQAETQSLKARLAGLAGPCEIAAYGTWYPENDYGGAIFYAIHTVELVQELIGPDWRDVTLVDGPAPRVGYRSGDHAVTLEFRPLGESGSSAFGVSVTASDTSILQPVPLGDDYMAPVAAAIAAMLRVGTSPMSREDLLAPVTLMAEIEAVLGR</sequence>
<dbReference type="PANTHER" id="PTHR43708:SF5">
    <property type="entry name" value="CONSERVED EXPRESSED OXIDOREDUCTASE (EUROFUNG)-RELATED"/>
    <property type="match status" value="1"/>
</dbReference>
<feature type="domain" description="Gfo/Idh/MocA-like oxidoreductase N-terminal" evidence="3">
    <location>
        <begin position="4"/>
        <end position="122"/>
    </location>
</feature>
<evidence type="ECO:0000256" key="1">
    <source>
        <dbReference type="ARBA" id="ARBA00010928"/>
    </source>
</evidence>
<dbReference type="Gene3D" id="3.40.50.720">
    <property type="entry name" value="NAD(P)-binding Rossmann-like Domain"/>
    <property type="match status" value="1"/>
</dbReference>
<comment type="caution">
    <text evidence="4">The sequence shown here is derived from an EMBL/GenBank/DDBJ whole genome shotgun (WGS) entry which is preliminary data.</text>
</comment>
<dbReference type="InterPro" id="IPR000683">
    <property type="entry name" value="Gfo/Idh/MocA-like_OxRdtase_N"/>
</dbReference>
<dbReference type="GO" id="GO:0016491">
    <property type="term" value="F:oxidoreductase activity"/>
    <property type="evidence" value="ECO:0007669"/>
    <property type="project" value="UniProtKB-KW"/>
</dbReference>
<evidence type="ECO:0000256" key="2">
    <source>
        <dbReference type="ARBA" id="ARBA00023002"/>
    </source>
</evidence>
<protein>
    <submittedName>
        <fullName evidence="4">Gfo/Idh/MocA family oxidoreductase</fullName>
    </submittedName>
</protein>
<gene>
    <name evidence="4" type="ORF">HY834_17275</name>
</gene>